<keyword evidence="4 7" id="KW-1133">Transmembrane helix</keyword>
<evidence type="ECO:0000259" key="10">
    <source>
        <dbReference type="PROSITE" id="PS50883"/>
    </source>
</evidence>
<dbReference type="SMART" id="SM00304">
    <property type="entry name" value="HAMP"/>
    <property type="match status" value="1"/>
</dbReference>
<keyword evidence="3 7" id="KW-0812">Transmembrane</keyword>
<dbReference type="GO" id="GO:0005886">
    <property type="term" value="C:plasma membrane"/>
    <property type="evidence" value="ECO:0007669"/>
    <property type="project" value="UniProtKB-SubCell"/>
</dbReference>
<dbReference type="InterPro" id="IPR000014">
    <property type="entry name" value="PAS"/>
</dbReference>
<dbReference type="SMART" id="SM00052">
    <property type="entry name" value="EAL"/>
    <property type="match status" value="1"/>
</dbReference>
<dbReference type="CDD" id="cd01948">
    <property type="entry name" value="EAL"/>
    <property type="match status" value="1"/>
</dbReference>
<evidence type="ECO:0000259" key="12">
    <source>
        <dbReference type="PROSITE" id="PS50887"/>
    </source>
</evidence>
<keyword evidence="5 7" id="KW-0472">Membrane</keyword>
<dbReference type="PROSITE" id="PS50885">
    <property type="entry name" value="HAMP"/>
    <property type="match status" value="1"/>
</dbReference>
<dbReference type="Gene3D" id="1.10.8.500">
    <property type="entry name" value="HAMP domain in histidine kinase"/>
    <property type="match status" value="1"/>
</dbReference>
<dbReference type="InterPro" id="IPR052155">
    <property type="entry name" value="Biofilm_reg_signaling"/>
</dbReference>
<dbReference type="Gene3D" id="3.20.20.450">
    <property type="entry name" value="EAL domain"/>
    <property type="match status" value="1"/>
</dbReference>
<dbReference type="Gene3D" id="3.30.450.20">
    <property type="entry name" value="PAS domain"/>
    <property type="match status" value="3"/>
</dbReference>
<dbReference type="InterPro" id="IPR004010">
    <property type="entry name" value="Double_Cache_2"/>
</dbReference>
<dbReference type="EMBL" id="CP046400">
    <property type="protein sequence ID" value="QGY38867.1"/>
    <property type="molecule type" value="Genomic_DNA"/>
</dbReference>
<dbReference type="SMART" id="SM00086">
    <property type="entry name" value="PAC"/>
    <property type="match status" value="1"/>
</dbReference>
<dbReference type="SMART" id="SM00091">
    <property type="entry name" value="PAS"/>
    <property type="match status" value="1"/>
</dbReference>
<evidence type="ECO:0000256" key="6">
    <source>
        <dbReference type="ARBA" id="ARBA00051114"/>
    </source>
</evidence>
<evidence type="ECO:0000256" key="1">
    <source>
        <dbReference type="ARBA" id="ARBA00004651"/>
    </source>
</evidence>
<feature type="domain" description="HAMP" evidence="11">
    <location>
        <begin position="328"/>
        <end position="380"/>
    </location>
</feature>
<dbReference type="NCBIfam" id="TIGR00254">
    <property type="entry name" value="GGDEF"/>
    <property type="match status" value="1"/>
</dbReference>
<evidence type="ECO:0000259" key="8">
    <source>
        <dbReference type="PROSITE" id="PS50112"/>
    </source>
</evidence>
<dbReference type="Gene3D" id="3.30.70.270">
    <property type="match status" value="1"/>
</dbReference>
<evidence type="ECO:0000259" key="11">
    <source>
        <dbReference type="PROSITE" id="PS50885"/>
    </source>
</evidence>
<evidence type="ECO:0000256" key="5">
    <source>
        <dbReference type="ARBA" id="ARBA00023136"/>
    </source>
</evidence>
<dbReference type="Pfam" id="PF13426">
    <property type="entry name" value="PAS_9"/>
    <property type="match status" value="1"/>
</dbReference>
<dbReference type="CDD" id="cd18774">
    <property type="entry name" value="PDC2_HK_sensor"/>
    <property type="match status" value="1"/>
</dbReference>
<dbReference type="InterPro" id="IPR001633">
    <property type="entry name" value="EAL_dom"/>
</dbReference>
<dbReference type="SUPFAM" id="SSF158472">
    <property type="entry name" value="HAMP domain-like"/>
    <property type="match status" value="1"/>
</dbReference>
<dbReference type="CDD" id="cd00130">
    <property type="entry name" value="PAS"/>
    <property type="match status" value="1"/>
</dbReference>
<feature type="domain" description="GGDEF" evidence="12">
    <location>
        <begin position="552"/>
        <end position="685"/>
    </location>
</feature>
<dbReference type="CDD" id="cd06225">
    <property type="entry name" value="HAMP"/>
    <property type="match status" value="1"/>
</dbReference>
<dbReference type="InterPro" id="IPR003660">
    <property type="entry name" value="HAMP_dom"/>
</dbReference>
<dbReference type="InterPro" id="IPR035919">
    <property type="entry name" value="EAL_sf"/>
</dbReference>
<feature type="domain" description="PAS" evidence="8">
    <location>
        <begin position="395"/>
        <end position="441"/>
    </location>
</feature>
<keyword evidence="14" id="KW-1185">Reference proteome</keyword>
<sequence>MPLSLRNLSIKYRLMVWFTGFIFVSSLVASSVAYYSIRSYVEQDIVLDLGTATDGILTMVGTSAKVSVRNRLRAIAEKNIDILHSLEKAVQAGSMSQAVAKETAKRVLLSQTIGKTGYIYVIKSDGVIVVHPSQALVGRNLSKESLGQQQAKRHRGYLEYEWANPDDEEKRPKAMYMEYFAPWDWIVSVSSYRDEFRSLIDVADFRKSVQSFALGEIGHAAILNNEGKYLVAPTATDGKPHDAISPALLNRMKGLDHGRIIHTPETGPNKGRATITFFRRIPNLGWIVTASSCLDEAYAPLYRLRNIILGIVAFTLLCSIPLALKLGSAVATPLTRLADSMSKADKGDLSVRAEINGQGEIGQLAQRFNQYMGQLEEYRDGLETEIDERRRAEQQLKLFAMVFDNALEGITISDKNGAMLAVNPAFTAITGFEPEEVLGQNPRVLKSEHHNKDFYREMWQSLIEYGSWHGEIWNRRKNGESFPEILSISSIRDENGKVSNYVAVFHDISDMKRKDKELEHQAYHDALTGLPNRALAHDRLTMAIAHARRENTKVAILYLDIDDFKKVNDQLGYSAGDVLIQEVADRLSTQFRDADTVARLGGDEYLILAEHMEDEREVVELADRVLLSFDEPYLIHGQELTITPSVGVTMYPDDGDDAGTLIRNADMAMYQAKSAGKRNYLLYTQEINERISRRIELENDMRRALKEEEFTVYFQPKVNQRTGKVMGMEALVRWNKADGSVVSPGDFIPLAEETGLIVPLGEYVLGASCKAMQLFEGLGCSNIKVSVNLSPIQFEQQDLVEMVIASLEHNGLNPSKLELEITESTLMTDVNASVAKLEQLVDHGISISIDDFGTGHSSLYYLKNFPIDVIKIDQSFVRDITSDASDAQIVETIILMARNLGLAVVAEGVETEEQLSRLNDYGCELIQGYYYSPPLPLEGIVAYLQERNTECF</sequence>
<evidence type="ECO:0000259" key="9">
    <source>
        <dbReference type="PROSITE" id="PS50113"/>
    </source>
</evidence>
<dbReference type="GO" id="GO:0007165">
    <property type="term" value="P:signal transduction"/>
    <property type="evidence" value="ECO:0007669"/>
    <property type="project" value="InterPro"/>
</dbReference>
<dbReference type="InterPro" id="IPR000160">
    <property type="entry name" value="GGDEF_dom"/>
</dbReference>
<accession>A0A6I6JFS5</accession>
<dbReference type="Pfam" id="PF08269">
    <property type="entry name" value="dCache_2"/>
    <property type="match status" value="1"/>
</dbReference>
<dbReference type="RefSeq" id="WP_158946078.1">
    <property type="nucleotide sequence ID" value="NZ_CP046400.1"/>
</dbReference>
<dbReference type="SUPFAM" id="SSF55785">
    <property type="entry name" value="PYP-like sensor domain (PAS domain)"/>
    <property type="match status" value="1"/>
</dbReference>
<comment type="catalytic activity">
    <reaction evidence="6">
        <text>3',3'-c-di-GMP + H2O = 5'-phosphoguanylyl(3'-&gt;5')guanosine + H(+)</text>
        <dbReference type="Rhea" id="RHEA:24902"/>
        <dbReference type="ChEBI" id="CHEBI:15377"/>
        <dbReference type="ChEBI" id="CHEBI:15378"/>
        <dbReference type="ChEBI" id="CHEBI:58754"/>
        <dbReference type="ChEBI" id="CHEBI:58805"/>
        <dbReference type="EC" id="3.1.4.52"/>
    </reaction>
    <physiologicalReaction direction="left-to-right" evidence="6">
        <dbReference type="Rhea" id="RHEA:24903"/>
    </physiologicalReaction>
</comment>
<evidence type="ECO:0000313" key="14">
    <source>
        <dbReference type="Proteomes" id="UP000428328"/>
    </source>
</evidence>
<dbReference type="InterPro" id="IPR033480">
    <property type="entry name" value="sCache_2"/>
</dbReference>
<dbReference type="AlphaFoldDB" id="A0A6I6JFS5"/>
<dbReference type="FunFam" id="3.20.20.450:FF:000001">
    <property type="entry name" value="Cyclic di-GMP phosphodiesterase yahA"/>
    <property type="match status" value="1"/>
</dbReference>
<dbReference type="Pfam" id="PF00990">
    <property type="entry name" value="GGDEF"/>
    <property type="match status" value="1"/>
</dbReference>
<dbReference type="InterPro" id="IPR035965">
    <property type="entry name" value="PAS-like_dom_sf"/>
</dbReference>
<comment type="subcellular location">
    <subcellularLocation>
        <location evidence="1">Cell membrane</location>
        <topology evidence="1">Multi-pass membrane protein</topology>
    </subcellularLocation>
</comment>
<evidence type="ECO:0000256" key="4">
    <source>
        <dbReference type="ARBA" id="ARBA00022989"/>
    </source>
</evidence>
<dbReference type="SUPFAM" id="SSF141868">
    <property type="entry name" value="EAL domain-like"/>
    <property type="match status" value="1"/>
</dbReference>
<reference evidence="13 14" key="1">
    <citation type="submission" date="2019-11" db="EMBL/GenBank/DDBJ databases">
        <authorList>
            <person name="Zheng R.K."/>
            <person name="Sun C.M."/>
        </authorList>
    </citation>
    <scope>NUCLEOTIDE SEQUENCE [LARGE SCALE GENOMIC DNA]</scope>
    <source>
        <strain evidence="13 14">SRB007</strain>
    </source>
</reference>
<dbReference type="SUPFAM" id="SSF55073">
    <property type="entry name" value="Nucleotide cyclase"/>
    <property type="match status" value="1"/>
</dbReference>
<organism evidence="13 14">
    <name type="scientific">Pseudodesulfovibrio cashew</name>
    <dbReference type="NCBI Taxonomy" id="2678688"/>
    <lineage>
        <taxon>Bacteria</taxon>
        <taxon>Pseudomonadati</taxon>
        <taxon>Thermodesulfobacteriota</taxon>
        <taxon>Desulfovibrionia</taxon>
        <taxon>Desulfovibrionales</taxon>
        <taxon>Desulfovibrionaceae</taxon>
    </lineage>
</organism>
<dbReference type="PROSITE" id="PS50887">
    <property type="entry name" value="GGDEF"/>
    <property type="match status" value="1"/>
</dbReference>
<dbReference type="SMART" id="SM01049">
    <property type="entry name" value="Cache_2"/>
    <property type="match status" value="1"/>
</dbReference>
<dbReference type="CDD" id="cd12912">
    <property type="entry name" value="PDC2_MCP_like"/>
    <property type="match status" value="1"/>
</dbReference>
<evidence type="ECO:0000256" key="2">
    <source>
        <dbReference type="ARBA" id="ARBA00022475"/>
    </source>
</evidence>
<name>A0A6I6JFS5_9BACT</name>
<dbReference type="PANTHER" id="PTHR44757:SF2">
    <property type="entry name" value="BIOFILM ARCHITECTURE MAINTENANCE PROTEIN MBAA"/>
    <property type="match status" value="1"/>
</dbReference>
<proteinExistence type="predicted"/>
<feature type="transmembrane region" description="Helical" evidence="7">
    <location>
        <begin position="12"/>
        <end position="37"/>
    </location>
</feature>
<dbReference type="CDD" id="cd01949">
    <property type="entry name" value="GGDEF"/>
    <property type="match status" value="1"/>
</dbReference>
<dbReference type="InterPro" id="IPR000700">
    <property type="entry name" value="PAS-assoc_C"/>
</dbReference>
<dbReference type="PROSITE" id="PS50883">
    <property type="entry name" value="EAL"/>
    <property type="match status" value="1"/>
</dbReference>
<dbReference type="FunFam" id="3.30.70.270:FF:000001">
    <property type="entry name" value="Diguanylate cyclase domain protein"/>
    <property type="match status" value="1"/>
</dbReference>
<dbReference type="GO" id="GO:0071732">
    <property type="term" value="P:cellular response to nitric oxide"/>
    <property type="evidence" value="ECO:0007669"/>
    <property type="project" value="UniProtKB-ARBA"/>
</dbReference>
<dbReference type="InterPro" id="IPR043128">
    <property type="entry name" value="Rev_trsase/Diguanyl_cyclase"/>
</dbReference>
<dbReference type="InterPro" id="IPR001610">
    <property type="entry name" value="PAC"/>
</dbReference>
<feature type="domain" description="PAC" evidence="9">
    <location>
        <begin position="468"/>
        <end position="520"/>
    </location>
</feature>
<keyword evidence="2" id="KW-1003">Cell membrane</keyword>
<protein>
    <submittedName>
        <fullName evidence="13">EAL domain-containing protein</fullName>
    </submittedName>
</protein>
<dbReference type="Pfam" id="PF00672">
    <property type="entry name" value="HAMP"/>
    <property type="match status" value="1"/>
</dbReference>
<evidence type="ECO:0000256" key="3">
    <source>
        <dbReference type="ARBA" id="ARBA00022692"/>
    </source>
</evidence>
<dbReference type="Pfam" id="PF00563">
    <property type="entry name" value="EAL"/>
    <property type="match status" value="1"/>
</dbReference>
<gene>
    <name evidence="13" type="ORF">GM415_01495</name>
</gene>
<dbReference type="PANTHER" id="PTHR44757">
    <property type="entry name" value="DIGUANYLATE CYCLASE DGCP"/>
    <property type="match status" value="1"/>
</dbReference>
<dbReference type="PROSITE" id="PS50112">
    <property type="entry name" value="PAS"/>
    <property type="match status" value="1"/>
</dbReference>
<dbReference type="NCBIfam" id="TIGR00229">
    <property type="entry name" value="sensory_box"/>
    <property type="match status" value="1"/>
</dbReference>
<dbReference type="PROSITE" id="PS50113">
    <property type="entry name" value="PAC"/>
    <property type="match status" value="1"/>
</dbReference>
<dbReference type="InterPro" id="IPR029787">
    <property type="entry name" value="Nucleotide_cyclase"/>
</dbReference>
<feature type="transmembrane region" description="Helical" evidence="7">
    <location>
        <begin position="307"/>
        <end position="324"/>
    </location>
</feature>
<dbReference type="GO" id="GO:0071111">
    <property type="term" value="F:cyclic-guanylate-specific phosphodiesterase activity"/>
    <property type="evidence" value="ECO:0007669"/>
    <property type="project" value="UniProtKB-EC"/>
</dbReference>
<dbReference type="SMART" id="SM00267">
    <property type="entry name" value="GGDEF"/>
    <property type="match status" value="1"/>
</dbReference>
<evidence type="ECO:0000313" key="13">
    <source>
        <dbReference type="EMBL" id="QGY38867.1"/>
    </source>
</evidence>
<dbReference type="KEGG" id="psel:GM415_01495"/>
<dbReference type="Proteomes" id="UP000428328">
    <property type="component" value="Chromosome"/>
</dbReference>
<feature type="domain" description="EAL" evidence="10">
    <location>
        <begin position="694"/>
        <end position="948"/>
    </location>
</feature>
<evidence type="ECO:0000256" key="7">
    <source>
        <dbReference type="SAM" id="Phobius"/>
    </source>
</evidence>